<evidence type="ECO:0000313" key="10">
    <source>
        <dbReference type="EMBL" id="CAD9671905.1"/>
    </source>
</evidence>
<evidence type="ECO:0000256" key="7">
    <source>
        <dbReference type="PROSITE-ProRule" id="PRU00175"/>
    </source>
</evidence>
<protein>
    <recommendedName>
        <fullName evidence="11">RING-type domain-containing protein</fullName>
    </recommendedName>
</protein>
<dbReference type="Pfam" id="PF13445">
    <property type="entry name" value="zf-RING_UBOX"/>
    <property type="match status" value="1"/>
</dbReference>
<dbReference type="GO" id="GO:0061630">
    <property type="term" value="F:ubiquitin protein ligase activity"/>
    <property type="evidence" value="ECO:0007669"/>
    <property type="project" value="TreeGrafter"/>
</dbReference>
<evidence type="ECO:0000256" key="4">
    <source>
        <dbReference type="ARBA" id="ARBA00022771"/>
    </source>
</evidence>
<feature type="domain" description="RING-type" evidence="9">
    <location>
        <begin position="127"/>
        <end position="364"/>
    </location>
</feature>
<sequence>MLPIRVSGSCLSPSDLADASQGEECAQEEIEDDYINLRKVESPRVGIGGIAPAVIGGGGIKLNLCRKDAEMDLCIRKADELVELVQNVSLRGDALQRTIEAIQKVAGILEERRCNEEHETLKVLKLLHETCCVCAKELEDNNEEDIVELISCGHRACKNCFSGFVLQSQRTTSSLKCPLETCDCVISAADIRRSLTQDEHDAYVDAVLEACNGNIIACPQCSLLIEVDIVDENIPDAYRIRCRCGCTLCSKCKVSPYHTGLTCYTHSIMKPCWYCKTPIPSDNTKTGTIVKCQAGPCAERQLGICENSLGCGHPCCGFKGESECSTNCFECGGREGESCLLCLEPFTYMACVTLDCGHVYHLDCVLNTLERGSSGKAISFSFAKCSMCRSWISHPEKFLEQMQQIHALHEKVKQVIQTERRRIGSEEYANLPDSSFSCYRCSKCSNPFFGGLRNCEQALEIDDENHDPGDFICPNCTSILLQIEGCQEHGSVNTLYKCNFCCTPATFFCWGTTHFCESCHSRQMRGERINHMPVSSFKKCSEHSCPLGVDHPPNGSKDRFILGCAICLALKRPP</sequence>
<keyword evidence="3" id="KW-0677">Repeat</keyword>
<dbReference type="GO" id="GO:0008270">
    <property type="term" value="F:zinc ion binding"/>
    <property type="evidence" value="ECO:0007669"/>
    <property type="project" value="UniProtKB-KW"/>
</dbReference>
<evidence type="ECO:0000256" key="5">
    <source>
        <dbReference type="ARBA" id="ARBA00022786"/>
    </source>
</evidence>
<proteinExistence type="predicted"/>
<dbReference type="InterPro" id="IPR013083">
    <property type="entry name" value="Znf_RING/FYVE/PHD"/>
</dbReference>
<dbReference type="PROSITE" id="PS51873">
    <property type="entry name" value="TRIAD"/>
    <property type="match status" value="1"/>
</dbReference>
<feature type="domain" description="RING-type" evidence="8">
    <location>
        <begin position="339"/>
        <end position="389"/>
    </location>
</feature>
<name>A0A7S2RI80_9STRA</name>
<organism evidence="10">
    <name type="scientific">Mucochytrium quahogii</name>
    <dbReference type="NCBI Taxonomy" id="96639"/>
    <lineage>
        <taxon>Eukaryota</taxon>
        <taxon>Sar</taxon>
        <taxon>Stramenopiles</taxon>
        <taxon>Bigyra</taxon>
        <taxon>Labyrinthulomycetes</taxon>
        <taxon>Thraustochytrida</taxon>
        <taxon>Thraustochytriidae</taxon>
        <taxon>Mucochytrium</taxon>
    </lineage>
</organism>
<keyword evidence="2" id="KW-0479">Metal-binding</keyword>
<keyword evidence="4 7" id="KW-0863">Zinc-finger</keyword>
<dbReference type="Gene3D" id="3.30.40.10">
    <property type="entry name" value="Zinc/RING finger domain, C3HC4 (zinc finger)"/>
    <property type="match status" value="2"/>
</dbReference>
<evidence type="ECO:0000259" key="9">
    <source>
        <dbReference type="PROSITE" id="PS51873"/>
    </source>
</evidence>
<dbReference type="PANTHER" id="PTHR45943">
    <property type="entry name" value="E3 UBIQUITIN-PROTEIN LIGASE MYCBP2"/>
    <property type="match status" value="1"/>
</dbReference>
<dbReference type="AlphaFoldDB" id="A0A7S2RI80"/>
<evidence type="ECO:0008006" key="11">
    <source>
        <dbReference type="Google" id="ProtNLM"/>
    </source>
</evidence>
<feature type="domain" description="RING-type" evidence="8">
    <location>
        <begin position="131"/>
        <end position="181"/>
    </location>
</feature>
<accession>A0A7S2RI80</accession>
<dbReference type="GO" id="GO:0005886">
    <property type="term" value="C:plasma membrane"/>
    <property type="evidence" value="ECO:0007669"/>
    <property type="project" value="TreeGrafter"/>
</dbReference>
<keyword evidence="5" id="KW-0833">Ubl conjugation pathway</keyword>
<evidence type="ECO:0000256" key="6">
    <source>
        <dbReference type="ARBA" id="ARBA00022833"/>
    </source>
</evidence>
<dbReference type="EMBL" id="HBHK01006217">
    <property type="protein sequence ID" value="CAD9671905.1"/>
    <property type="molecule type" value="Transcribed_RNA"/>
</dbReference>
<dbReference type="InterPro" id="IPR027370">
    <property type="entry name" value="Znf-RING_euk"/>
</dbReference>
<dbReference type="SMART" id="SM00184">
    <property type="entry name" value="RING"/>
    <property type="match status" value="2"/>
</dbReference>
<evidence type="ECO:0000256" key="3">
    <source>
        <dbReference type="ARBA" id="ARBA00022737"/>
    </source>
</evidence>
<dbReference type="PROSITE" id="PS50089">
    <property type="entry name" value="ZF_RING_2"/>
    <property type="match status" value="2"/>
</dbReference>
<dbReference type="GO" id="GO:0005634">
    <property type="term" value="C:nucleus"/>
    <property type="evidence" value="ECO:0007669"/>
    <property type="project" value="TreeGrafter"/>
</dbReference>
<dbReference type="PANTHER" id="PTHR45943:SF2">
    <property type="entry name" value="RING-TYPE DOMAIN-CONTAINING PROTEIN"/>
    <property type="match status" value="1"/>
</dbReference>
<reference evidence="10" key="1">
    <citation type="submission" date="2021-01" db="EMBL/GenBank/DDBJ databases">
        <authorList>
            <person name="Corre E."/>
            <person name="Pelletier E."/>
            <person name="Niang G."/>
            <person name="Scheremetjew M."/>
            <person name="Finn R."/>
            <person name="Kale V."/>
            <person name="Holt S."/>
            <person name="Cochrane G."/>
            <person name="Meng A."/>
            <person name="Brown T."/>
            <person name="Cohen L."/>
        </authorList>
    </citation>
    <scope>NUCLEOTIDE SEQUENCE</scope>
    <source>
        <strain evidence="10">NY070348D</strain>
    </source>
</reference>
<keyword evidence="6" id="KW-0862">Zinc</keyword>
<evidence type="ECO:0000259" key="8">
    <source>
        <dbReference type="PROSITE" id="PS50089"/>
    </source>
</evidence>
<evidence type="ECO:0000256" key="2">
    <source>
        <dbReference type="ARBA" id="ARBA00022723"/>
    </source>
</evidence>
<dbReference type="InterPro" id="IPR044066">
    <property type="entry name" value="TRIAD_supradom"/>
</dbReference>
<dbReference type="InterPro" id="IPR001841">
    <property type="entry name" value="Znf_RING"/>
</dbReference>
<dbReference type="SUPFAM" id="SSF57850">
    <property type="entry name" value="RING/U-box"/>
    <property type="match status" value="3"/>
</dbReference>
<gene>
    <name evidence="10" type="ORF">QSP1433_LOCUS3745</name>
</gene>
<evidence type="ECO:0000256" key="1">
    <source>
        <dbReference type="ARBA" id="ARBA00022679"/>
    </source>
</evidence>
<keyword evidence="1" id="KW-0808">Transferase</keyword>